<reference evidence="5 6" key="1">
    <citation type="submission" date="2018-11" db="EMBL/GenBank/DDBJ databases">
        <authorList>
            <person name="Mardanov A.V."/>
            <person name="Ravin N.V."/>
            <person name="Dedysh S.N."/>
        </authorList>
    </citation>
    <scope>NUCLEOTIDE SEQUENCE [LARGE SCALE GENOMIC DNA]</scope>
    <source>
        <strain evidence="5 6">AF10</strain>
    </source>
</reference>
<proteinExistence type="predicted"/>
<dbReference type="SUPFAM" id="SSF49464">
    <property type="entry name" value="Carboxypeptidase regulatory domain-like"/>
    <property type="match status" value="1"/>
</dbReference>
<feature type="domain" description="TonB-dependent transporter Oar-like beta-barrel" evidence="4">
    <location>
        <begin position="273"/>
        <end position="1169"/>
    </location>
</feature>
<dbReference type="Pfam" id="PF25183">
    <property type="entry name" value="OMP_b-brl_4"/>
    <property type="match status" value="1"/>
</dbReference>
<name>A0A4Q0T5S5_9BACT</name>
<organism evidence="5 6">
    <name type="scientific">Granulicella sibirica</name>
    <dbReference type="NCBI Taxonomy" id="2479048"/>
    <lineage>
        <taxon>Bacteria</taxon>
        <taxon>Pseudomonadati</taxon>
        <taxon>Acidobacteriota</taxon>
        <taxon>Terriglobia</taxon>
        <taxon>Terriglobales</taxon>
        <taxon>Acidobacteriaceae</taxon>
        <taxon>Granulicella</taxon>
    </lineage>
</organism>
<dbReference type="SUPFAM" id="SSF56935">
    <property type="entry name" value="Porins"/>
    <property type="match status" value="1"/>
</dbReference>
<dbReference type="Proteomes" id="UP000289437">
    <property type="component" value="Unassembled WGS sequence"/>
</dbReference>
<dbReference type="Gene3D" id="2.60.40.1120">
    <property type="entry name" value="Carboxypeptidase-like, regulatory domain"/>
    <property type="match status" value="1"/>
</dbReference>
<accession>A0A4Q0T5S5</accession>
<dbReference type="Pfam" id="PF13620">
    <property type="entry name" value="CarboxypepD_reg"/>
    <property type="match status" value="1"/>
</dbReference>
<protein>
    <submittedName>
        <fullName evidence="5">Oar protein</fullName>
    </submittedName>
</protein>
<dbReference type="EMBL" id="RDSM01000001">
    <property type="protein sequence ID" value="RXH58767.1"/>
    <property type="molecule type" value="Genomic_DNA"/>
</dbReference>
<dbReference type="OrthoDB" id="97893at2"/>
<comment type="caution">
    <text evidence="5">The sequence shown here is derived from an EMBL/GenBank/DDBJ whole genome shotgun (WGS) entry which is preliminary data.</text>
</comment>
<evidence type="ECO:0000256" key="3">
    <source>
        <dbReference type="ARBA" id="ARBA00023237"/>
    </source>
</evidence>
<evidence type="ECO:0000259" key="4">
    <source>
        <dbReference type="Pfam" id="PF25183"/>
    </source>
</evidence>
<evidence type="ECO:0000256" key="2">
    <source>
        <dbReference type="ARBA" id="ARBA00023136"/>
    </source>
</evidence>
<evidence type="ECO:0000313" key="5">
    <source>
        <dbReference type="EMBL" id="RXH58767.1"/>
    </source>
</evidence>
<evidence type="ECO:0000256" key="1">
    <source>
        <dbReference type="ARBA" id="ARBA00004442"/>
    </source>
</evidence>
<dbReference type="GO" id="GO:0009279">
    <property type="term" value="C:cell outer membrane"/>
    <property type="evidence" value="ECO:0007669"/>
    <property type="project" value="UniProtKB-SubCell"/>
</dbReference>
<dbReference type="Gene3D" id="2.40.170.20">
    <property type="entry name" value="TonB-dependent receptor, beta-barrel domain"/>
    <property type="match status" value="1"/>
</dbReference>
<sequence>MRASTPNLPLPFSRLKRAGFSVSQHVAKQAHRLLLVATVLCLLLPFCSRSFAQTVSATLVGTVNDKTGASVANTKVTATDLATNTPHTATTNDSGNYSIPDLQPGLYSITVEAAGFSRETRPSVDIVVNTTTRIDFSLSPGAVTDTITVTDTVPVMQTDRADISTKLEAEKMENLPIGVNRNFQSLLNLVPGTTPASFQHSQFFNAQSSLQTEVNGTPRMGNSYQIEGIDDDERTGLLQIMIPPADAIATVDVSTNNFEAELGRAIGAVTNVTLKSGANKFHGSASEYLQNSDLNARSYFASSVGHLAYNYFGGNISGPIFRNKLFFYGDYFRTSDHEANANTMTIPFQKYYTPNAAGFVDLSDLLNTTTGKGQIYDPATGNPLTGAGRTPFAGNLIPYSRVNPVSIALLKLLPAPNTNATTLSSPSNNYFATLPFQKASDTYDAKIDYQLSSKDHLSYRYGYQKSNVFQAPVFGSVGGGPANGAFAGTGIQNAYSTGLNYDRAFSSTLLTEVRVGVAHYRSSATPTDYGSNDATNIGIPGVNINPFTSGQVGISLGSFSSPIIGYSASVPWVRGETNIDVVNHWTKIIGNHTIKFGGDLRRIRDELLQDQTFSPRGVITFGENQTSIPGGSTNAANDMASMLLDVPSGVGRDINTFTPDLRAWWIFSFAGDKWQATSKLTVDYGVRWEIYPPMTPAHPSGFSNYIPTNNTLVLAGVGGNPSNMGLKNHYGYFAPRTGFAYRATEGTVIRGGFGISYTPFPDNSYAYNYPVRANNQYSTCNSGYQAAVYTCTNNVAGAIVTYQAGFPAPVAVPIPSNGIITATGNAQLTSQSYNYIPLNYQNPYVESWNMAIQQALPGQFSMQLAYVANHGVHIATAQNINLGDRLNCGTACYPGVVAGFSRTAGTTEYFIGNSSNYQSLQLQISRRLTNGLSSTSAFTWGKGLGYQGGDDGGYSFSLQTRRNYAPNDYDRRLNFEQSATYELPFGPGKRFLHDGILAHTIGGWKLSGILSLVTGTPFTVTANGGNINTGGETQTANLSGVYRVLHGIGSGHNWFDPTQFSQPAGCAGYATATPTTVTCPLIAGQTIGNLGRNTFYGPGFIQDNLSLFKTFSLYEGFTLDVRADAFQLSNTPQFANPSASLTSTTFGQITGVVGSGTGANGVGGGRSLQLAAILKF</sequence>
<keyword evidence="2" id="KW-0472">Membrane</keyword>
<reference evidence="6" key="2">
    <citation type="submission" date="2019-02" db="EMBL/GenBank/DDBJ databases">
        <title>Granulicella sibirica sp. nov., a psychrotolerant acidobacterium isolated from an organic soil layer in forested tundra, West Siberia.</title>
        <authorList>
            <person name="Oshkin I.Y."/>
            <person name="Kulichevskaya I.S."/>
            <person name="Rijpstra W.I.C."/>
            <person name="Sinninghe Damste J.S."/>
            <person name="Rakitin A.L."/>
            <person name="Ravin N.V."/>
            <person name="Dedysh S.N."/>
        </authorList>
    </citation>
    <scope>NUCLEOTIDE SEQUENCE [LARGE SCALE GENOMIC DNA]</scope>
    <source>
        <strain evidence="6">AF10</strain>
    </source>
</reference>
<comment type="subcellular location">
    <subcellularLocation>
        <location evidence="1">Cell outer membrane</location>
    </subcellularLocation>
</comment>
<keyword evidence="6" id="KW-1185">Reference proteome</keyword>
<dbReference type="InterPro" id="IPR008969">
    <property type="entry name" value="CarboxyPept-like_regulatory"/>
</dbReference>
<evidence type="ECO:0000313" key="6">
    <source>
        <dbReference type="Proteomes" id="UP000289437"/>
    </source>
</evidence>
<gene>
    <name evidence="5" type="ORF">GRAN_2077</name>
</gene>
<dbReference type="AlphaFoldDB" id="A0A4Q0T5S5"/>
<dbReference type="InterPro" id="IPR036942">
    <property type="entry name" value="Beta-barrel_TonB_sf"/>
</dbReference>
<keyword evidence="3" id="KW-0998">Cell outer membrane</keyword>
<dbReference type="InterPro" id="IPR057601">
    <property type="entry name" value="Oar-like_b-barrel"/>
</dbReference>